<evidence type="ECO:0000313" key="7">
    <source>
        <dbReference type="EMBL" id="EOD00303.1"/>
    </source>
</evidence>
<comment type="function">
    <text evidence="3 6">Allows the formation of correctly charged Asn-tRNA(Asn) or Gln-tRNA(Gln) through the transamidation of misacylated Asp-tRNA(Asn) or Glu-tRNA(Gln) in organisms which lack either or both of asparaginyl-tRNA or glutaminyl-tRNA synthetases. The reaction takes place in the presence of glutamine and ATP through an activated phospho-Asp-tRNA(Asn) or phospho-Glu-tRNA(Gln).</text>
</comment>
<evidence type="ECO:0000256" key="4">
    <source>
        <dbReference type="ARBA" id="ARBA00047380"/>
    </source>
</evidence>
<keyword evidence="6" id="KW-0547">Nucleotide-binding</keyword>
<proteinExistence type="inferred from homology"/>
<dbReference type="PATRIC" id="fig|1304284.3.peg.1623"/>
<comment type="caution">
    <text evidence="7">The sequence shown here is derived from an EMBL/GenBank/DDBJ whole genome shotgun (WGS) entry which is preliminary data.</text>
</comment>
<dbReference type="RefSeq" id="WP_006313947.1">
    <property type="nucleotide sequence ID" value="NZ_ARZA01000188.1"/>
</dbReference>
<dbReference type="InterPro" id="IPR036113">
    <property type="entry name" value="Asp/Glu-ADT_sf_sub_c"/>
</dbReference>
<dbReference type="Pfam" id="PF02686">
    <property type="entry name" value="GatC"/>
    <property type="match status" value="1"/>
</dbReference>
<dbReference type="GO" id="GO:0070681">
    <property type="term" value="P:glutaminyl-tRNAGln biosynthesis via transamidation"/>
    <property type="evidence" value="ECO:0007669"/>
    <property type="project" value="TreeGrafter"/>
</dbReference>
<keyword evidence="6" id="KW-0648">Protein biosynthesis</keyword>
<dbReference type="eggNOG" id="COG0721">
    <property type="taxonomic scope" value="Bacteria"/>
</dbReference>
<keyword evidence="6" id="KW-0067">ATP-binding</keyword>
<evidence type="ECO:0000256" key="5">
    <source>
        <dbReference type="ARBA" id="ARBA00047913"/>
    </source>
</evidence>
<dbReference type="PANTHER" id="PTHR15004">
    <property type="entry name" value="GLUTAMYL-TRNA(GLN) AMIDOTRANSFERASE SUBUNIT C, MITOCHONDRIAL"/>
    <property type="match status" value="1"/>
</dbReference>
<evidence type="ECO:0000256" key="2">
    <source>
        <dbReference type="ARBA" id="ARBA00011123"/>
    </source>
</evidence>
<dbReference type="GO" id="GO:0005524">
    <property type="term" value="F:ATP binding"/>
    <property type="evidence" value="ECO:0007669"/>
    <property type="project" value="UniProtKB-KW"/>
</dbReference>
<evidence type="ECO:0000256" key="3">
    <source>
        <dbReference type="ARBA" id="ARBA00024799"/>
    </source>
</evidence>
<comment type="subunit">
    <text evidence="2 6">Heterotrimer of A, B and C subunits.</text>
</comment>
<keyword evidence="7" id="KW-0808">Transferase</keyword>
<keyword evidence="8" id="KW-1185">Reference proteome</keyword>
<dbReference type="Proteomes" id="UP000013378">
    <property type="component" value="Unassembled WGS sequence"/>
</dbReference>
<evidence type="ECO:0000256" key="6">
    <source>
        <dbReference type="HAMAP-Rule" id="MF_00122"/>
    </source>
</evidence>
<dbReference type="GO" id="GO:0006450">
    <property type="term" value="P:regulation of translational fidelity"/>
    <property type="evidence" value="ECO:0007669"/>
    <property type="project" value="InterPro"/>
</dbReference>
<sequence>MAITKEDVKHVAKLSRLEFSEDEIQDFTEKFASVLEYVDKLKEVDTKGVEPTYHPHPVKNVMREDVVKESLSREKALSNAPDKQNGYFKIPKVLG</sequence>
<dbReference type="AlphaFoldDB" id="R1AT38"/>
<reference evidence="7 8" key="1">
    <citation type="journal article" date="2015" name="Geomicrobiol. J.">
        <title>Caldisalinibacter kiritimatiensis gen. nov., sp. nov., a moderately thermohalophilic thiosulfate-reducing bacterium from a hypersaline microbial mat.</title>
        <authorList>
            <person name="Ben Hania W."/>
            <person name="Joseph M."/>
            <person name="Fiebig A."/>
            <person name="Bunk B."/>
            <person name="Klenk H.-P."/>
            <person name="Fardeau M.-L."/>
            <person name="Spring S."/>
        </authorList>
    </citation>
    <scope>NUCLEOTIDE SEQUENCE [LARGE SCALE GENOMIC DNA]</scope>
    <source>
        <strain evidence="7 8">L21-TH-D2</strain>
    </source>
</reference>
<evidence type="ECO:0000313" key="8">
    <source>
        <dbReference type="Proteomes" id="UP000013378"/>
    </source>
</evidence>
<comment type="similarity">
    <text evidence="1 6">Belongs to the GatC family.</text>
</comment>
<dbReference type="EMBL" id="ARZA01000188">
    <property type="protein sequence ID" value="EOD00303.1"/>
    <property type="molecule type" value="Genomic_DNA"/>
</dbReference>
<dbReference type="GO" id="GO:0050566">
    <property type="term" value="F:asparaginyl-tRNA synthase (glutamine-hydrolyzing) activity"/>
    <property type="evidence" value="ECO:0007669"/>
    <property type="project" value="RHEA"/>
</dbReference>
<dbReference type="OrthoDB" id="9813938at2"/>
<gene>
    <name evidence="6" type="primary">gatC</name>
    <name evidence="7" type="ORF">L21TH_1654</name>
</gene>
<dbReference type="GO" id="GO:0006412">
    <property type="term" value="P:translation"/>
    <property type="evidence" value="ECO:0007669"/>
    <property type="project" value="UniProtKB-UniRule"/>
</dbReference>
<protein>
    <recommendedName>
        <fullName evidence="6">Aspartyl/glutamyl-tRNA(Asn/Gln) amidotransferase subunit C</fullName>
        <shortName evidence="6">Asp/Glu-ADT subunit C</shortName>
        <ecNumber evidence="6">6.3.5.-</ecNumber>
    </recommendedName>
</protein>
<dbReference type="Gene3D" id="1.10.20.60">
    <property type="entry name" value="Glu-tRNAGln amidotransferase C subunit, N-terminal domain"/>
    <property type="match status" value="1"/>
</dbReference>
<dbReference type="InterPro" id="IPR003837">
    <property type="entry name" value="GatC"/>
</dbReference>
<dbReference type="PANTHER" id="PTHR15004:SF0">
    <property type="entry name" value="GLUTAMYL-TRNA(GLN) AMIDOTRANSFERASE SUBUNIT C, MITOCHONDRIAL"/>
    <property type="match status" value="1"/>
</dbReference>
<dbReference type="SUPFAM" id="SSF141000">
    <property type="entry name" value="Glu-tRNAGln amidotransferase C subunit"/>
    <property type="match status" value="1"/>
</dbReference>
<comment type="catalytic activity">
    <reaction evidence="4 6">
        <text>L-aspartyl-tRNA(Asn) + L-glutamine + ATP + H2O = L-asparaginyl-tRNA(Asn) + L-glutamate + ADP + phosphate + 2 H(+)</text>
        <dbReference type="Rhea" id="RHEA:14513"/>
        <dbReference type="Rhea" id="RHEA-COMP:9674"/>
        <dbReference type="Rhea" id="RHEA-COMP:9677"/>
        <dbReference type="ChEBI" id="CHEBI:15377"/>
        <dbReference type="ChEBI" id="CHEBI:15378"/>
        <dbReference type="ChEBI" id="CHEBI:29985"/>
        <dbReference type="ChEBI" id="CHEBI:30616"/>
        <dbReference type="ChEBI" id="CHEBI:43474"/>
        <dbReference type="ChEBI" id="CHEBI:58359"/>
        <dbReference type="ChEBI" id="CHEBI:78515"/>
        <dbReference type="ChEBI" id="CHEBI:78516"/>
        <dbReference type="ChEBI" id="CHEBI:456216"/>
    </reaction>
</comment>
<dbReference type="GO" id="GO:0016740">
    <property type="term" value="F:transferase activity"/>
    <property type="evidence" value="ECO:0007669"/>
    <property type="project" value="UniProtKB-KW"/>
</dbReference>
<dbReference type="HAMAP" id="MF_00122">
    <property type="entry name" value="GatC"/>
    <property type="match status" value="1"/>
</dbReference>
<accession>R1AT38</accession>
<evidence type="ECO:0000256" key="1">
    <source>
        <dbReference type="ARBA" id="ARBA00010757"/>
    </source>
</evidence>
<name>R1AT38_9FIRM</name>
<dbReference type="NCBIfam" id="TIGR00135">
    <property type="entry name" value="gatC"/>
    <property type="match status" value="1"/>
</dbReference>
<dbReference type="GO" id="GO:0050567">
    <property type="term" value="F:glutaminyl-tRNA synthase (glutamine-hydrolyzing) activity"/>
    <property type="evidence" value="ECO:0007669"/>
    <property type="project" value="UniProtKB-UniRule"/>
</dbReference>
<organism evidence="7 8">
    <name type="scientific">Caldisalinibacter kiritimatiensis</name>
    <dbReference type="NCBI Taxonomy" id="1304284"/>
    <lineage>
        <taxon>Bacteria</taxon>
        <taxon>Bacillati</taxon>
        <taxon>Bacillota</taxon>
        <taxon>Tissierellia</taxon>
        <taxon>Tissierellales</taxon>
        <taxon>Thermohalobacteraceae</taxon>
        <taxon>Caldisalinibacter</taxon>
    </lineage>
</organism>
<keyword evidence="6 7" id="KW-0436">Ligase</keyword>
<dbReference type="STRING" id="1304284.L21TH_1654"/>
<dbReference type="EC" id="6.3.5.-" evidence="6"/>
<comment type="catalytic activity">
    <reaction evidence="5 6">
        <text>L-glutamyl-tRNA(Gln) + L-glutamine + ATP + H2O = L-glutaminyl-tRNA(Gln) + L-glutamate + ADP + phosphate + H(+)</text>
        <dbReference type="Rhea" id="RHEA:17521"/>
        <dbReference type="Rhea" id="RHEA-COMP:9681"/>
        <dbReference type="Rhea" id="RHEA-COMP:9684"/>
        <dbReference type="ChEBI" id="CHEBI:15377"/>
        <dbReference type="ChEBI" id="CHEBI:15378"/>
        <dbReference type="ChEBI" id="CHEBI:29985"/>
        <dbReference type="ChEBI" id="CHEBI:30616"/>
        <dbReference type="ChEBI" id="CHEBI:43474"/>
        <dbReference type="ChEBI" id="CHEBI:58359"/>
        <dbReference type="ChEBI" id="CHEBI:78520"/>
        <dbReference type="ChEBI" id="CHEBI:78521"/>
        <dbReference type="ChEBI" id="CHEBI:456216"/>
    </reaction>
</comment>